<dbReference type="InterPro" id="IPR007263">
    <property type="entry name" value="DCC1-like"/>
</dbReference>
<dbReference type="Proteomes" id="UP000054396">
    <property type="component" value="Unassembled WGS sequence"/>
</dbReference>
<dbReference type="EMBL" id="LPXO01000006">
    <property type="protein sequence ID" value="KUF10509.1"/>
    <property type="molecule type" value="Genomic_DNA"/>
</dbReference>
<organism evidence="1 2">
    <name type="scientific">Pseudoponticoccus marisrubri</name>
    <dbReference type="NCBI Taxonomy" id="1685382"/>
    <lineage>
        <taxon>Bacteria</taxon>
        <taxon>Pseudomonadati</taxon>
        <taxon>Pseudomonadota</taxon>
        <taxon>Alphaproteobacteria</taxon>
        <taxon>Rhodobacterales</taxon>
        <taxon>Roseobacteraceae</taxon>
        <taxon>Pseudoponticoccus</taxon>
    </lineage>
</organism>
<protein>
    <submittedName>
        <fullName evidence="1">Thiol-disulfide oxidoreductase</fullName>
    </submittedName>
</protein>
<dbReference type="PANTHER" id="PTHR33639:SF2">
    <property type="entry name" value="DUF393 DOMAIN-CONTAINING PROTEIN"/>
    <property type="match status" value="1"/>
</dbReference>
<dbReference type="GO" id="GO:0015035">
    <property type="term" value="F:protein-disulfide reductase activity"/>
    <property type="evidence" value="ECO:0007669"/>
    <property type="project" value="InterPro"/>
</dbReference>
<name>A0A0W7WIV0_9RHOB</name>
<accession>A0A0W7WIV0</accession>
<proteinExistence type="predicted"/>
<dbReference type="RefSeq" id="WP_058862348.1">
    <property type="nucleotide sequence ID" value="NZ_LPXO01000006.1"/>
</dbReference>
<sequence>MRIGQTTPFSWQQDPAVPEFDDARMLVIMDGDCALCSATARRIARLDRRDEVRIATIQSDLGRALATHLGLDPDDPDTWILLSDGRAFGGFDAVLRLFPRLSRRWQSLRLLSVVPAPLRDALYARIARNRYRLWGRADMCALPDPELRRRLIG</sequence>
<dbReference type="PANTHER" id="PTHR33639">
    <property type="entry name" value="THIOL-DISULFIDE OXIDOREDUCTASE DCC"/>
    <property type="match status" value="1"/>
</dbReference>
<evidence type="ECO:0000313" key="2">
    <source>
        <dbReference type="Proteomes" id="UP000054396"/>
    </source>
</evidence>
<dbReference type="OrthoDB" id="9785438at2"/>
<keyword evidence="2" id="KW-1185">Reference proteome</keyword>
<evidence type="ECO:0000313" key="1">
    <source>
        <dbReference type="EMBL" id="KUF10509.1"/>
    </source>
</evidence>
<reference evidence="1 2" key="1">
    <citation type="submission" date="2015-12" db="EMBL/GenBank/DDBJ databases">
        <authorList>
            <person name="Shamseldin A."/>
            <person name="Moawad H."/>
            <person name="Abd El-Rahim W.M."/>
            <person name="Sadowsky M.J."/>
        </authorList>
    </citation>
    <scope>NUCLEOTIDE SEQUENCE [LARGE SCALE GENOMIC DNA]</scope>
    <source>
        <strain evidence="1 2">SJ5A-1</strain>
    </source>
</reference>
<gene>
    <name evidence="1" type="ORF">AVJ23_11540</name>
</gene>
<dbReference type="STRING" id="1685382.AVJ23_11540"/>
<comment type="caution">
    <text evidence="1">The sequence shown here is derived from an EMBL/GenBank/DDBJ whole genome shotgun (WGS) entry which is preliminary data.</text>
</comment>
<dbReference type="Pfam" id="PF04134">
    <property type="entry name" value="DCC1-like"/>
    <property type="match status" value="1"/>
</dbReference>
<dbReference type="AlphaFoldDB" id="A0A0W7WIV0"/>
<dbReference type="InterPro" id="IPR052927">
    <property type="entry name" value="DCC_oxidoreductase"/>
</dbReference>